<reference evidence="4 6" key="2">
    <citation type="submission" date="2018-02" db="EMBL/GenBank/DDBJ databases">
        <title>Draft genome sequences of Elsinoe sp., causing black scab on jojoba.</title>
        <authorList>
            <person name="Stodart B."/>
            <person name="Jeffress S."/>
            <person name="Ash G."/>
            <person name="Arun Chinnappa K."/>
        </authorList>
    </citation>
    <scope>NUCLEOTIDE SEQUENCE [LARGE SCALE GENOMIC DNA]</scope>
    <source>
        <strain evidence="4 6">Hillstone_2</strain>
    </source>
</reference>
<dbReference type="AlphaFoldDB" id="A0A2P8A8G8"/>
<name>A0A2P8A8G8_9PEZI</name>
<keyword evidence="2" id="KW-0472">Membrane</keyword>
<organism evidence="3 5">
    <name type="scientific">Elsinoe australis</name>
    <dbReference type="NCBI Taxonomy" id="40998"/>
    <lineage>
        <taxon>Eukaryota</taxon>
        <taxon>Fungi</taxon>
        <taxon>Dikarya</taxon>
        <taxon>Ascomycota</taxon>
        <taxon>Pezizomycotina</taxon>
        <taxon>Dothideomycetes</taxon>
        <taxon>Dothideomycetidae</taxon>
        <taxon>Myriangiales</taxon>
        <taxon>Elsinoaceae</taxon>
        <taxon>Elsinoe</taxon>
    </lineage>
</organism>
<keyword evidence="2" id="KW-0812">Transmembrane</keyword>
<feature type="compositionally biased region" description="Basic and acidic residues" evidence="1">
    <location>
        <begin position="113"/>
        <end position="140"/>
    </location>
</feature>
<sequence length="192" mass="21566">MPALPSIPAELLRRVAGPLPLPEPVQPTARQLEVHQLLKRQGTIAIPTLYQNQNDSPSPGSVVGIVLGSVVGFLLLIWLFSTITNRRNSPLVAEEEVVVSRRDRSPRSRRSSRRTEMTSRSRERRPERIIRQERIVRDTSRAPPPRNSYIVEERIPPPDAGGNMVEVVEEGESSIVSAPRRKSRRGGSRYGR</sequence>
<dbReference type="Proteomes" id="UP000308133">
    <property type="component" value="Unassembled WGS sequence"/>
</dbReference>
<evidence type="ECO:0000313" key="5">
    <source>
        <dbReference type="Proteomes" id="UP000243723"/>
    </source>
</evidence>
<evidence type="ECO:0000313" key="6">
    <source>
        <dbReference type="Proteomes" id="UP000308133"/>
    </source>
</evidence>
<evidence type="ECO:0000313" key="4">
    <source>
        <dbReference type="EMBL" id="TKX20057.1"/>
    </source>
</evidence>
<dbReference type="OrthoDB" id="5423884at2759"/>
<evidence type="ECO:0000256" key="1">
    <source>
        <dbReference type="SAM" id="MobiDB-lite"/>
    </source>
</evidence>
<dbReference type="Proteomes" id="UP000243723">
    <property type="component" value="Unassembled WGS sequence"/>
</dbReference>
<dbReference type="EMBL" id="PTQR01000102">
    <property type="protein sequence ID" value="TKX20057.1"/>
    <property type="molecule type" value="Genomic_DNA"/>
</dbReference>
<feature type="transmembrane region" description="Helical" evidence="2">
    <location>
        <begin position="62"/>
        <end position="80"/>
    </location>
</feature>
<protein>
    <submittedName>
        <fullName evidence="3">Uncharacterized protein</fullName>
    </submittedName>
</protein>
<keyword evidence="2" id="KW-1133">Transmembrane helix</keyword>
<feature type="compositionally biased region" description="Basic residues" evidence="1">
    <location>
        <begin position="179"/>
        <end position="192"/>
    </location>
</feature>
<proteinExistence type="predicted"/>
<gene>
    <name evidence="3" type="ORF">B9Z65_6383</name>
    <name evidence="4" type="ORF">C1H76_7739</name>
</gene>
<accession>A0A2P8A8G8</accession>
<reference evidence="3 5" key="1">
    <citation type="submission" date="2017-05" db="EMBL/GenBank/DDBJ databases">
        <title>Draft genome sequence of Elsinoe australis.</title>
        <authorList>
            <person name="Cheng Q."/>
        </authorList>
    </citation>
    <scope>NUCLEOTIDE SEQUENCE [LARGE SCALE GENOMIC DNA]</scope>
    <source>
        <strain evidence="3 5">NL1</strain>
    </source>
</reference>
<keyword evidence="5" id="KW-1185">Reference proteome</keyword>
<feature type="region of interest" description="Disordered" evidence="1">
    <location>
        <begin position="97"/>
        <end position="192"/>
    </location>
</feature>
<dbReference type="EMBL" id="NHZQ01000060">
    <property type="protein sequence ID" value="PSK56759.1"/>
    <property type="molecule type" value="Genomic_DNA"/>
</dbReference>
<evidence type="ECO:0000256" key="2">
    <source>
        <dbReference type="SAM" id="Phobius"/>
    </source>
</evidence>
<evidence type="ECO:0000313" key="3">
    <source>
        <dbReference type="EMBL" id="PSK56759.1"/>
    </source>
</evidence>
<comment type="caution">
    <text evidence="3">The sequence shown here is derived from an EMBL/GenBank/DDBJ whole genome shotgun (WGS) entry which is preliminary data.</text>
</comment>